<dbReference type="GO" id="GO:0015937">
    <property type="term" value="P:coenzyme A biosynthetic process"/>
    <property type="evidence" value="ECO:0007669"/>
    <property type="project" value="UniProtKB-UniRule"/>
</dbReference>
<feature type="domain" description="Flavoprotein" evidence="5">
    <location>
        <begin position="14"/>
        <end position="185"/>
    </location>
</feature>
<dbReference type="Proteomes" id="UP000001052">
    <property type="component" value="Chromosome"/>
</dbReference>
<keyword evidence="3" id="KW-0460">Magnesium</keyword>
<name>C8X5T2_DESRD</name>
<evidence type="ECO:0000313" key="8">
    <source>
        <dbReference type="Proteomes" id="UP000001052"/>
    </source>
</evidence>
<keyword evidence="3" id="KW-0511">Multifunctional enzyme</keyword>
<evidence type="ECO:0000256" key="4">
    <source>
        <dbReference type="RuleBase" id="RU364078"/>
    </source>
</evidence>
<keyword evidence="3 4" id="KW-0436">Ligase</keyword>
<feature type="binding site" evidence="3">
    <location>
        <begin position="312"/>
        <end position="315"/>
    </location>
    <ligand>
        <name>CTP</name>
        <dbReference type="ChEBI" id="CHEBI:37563"/>
    </ligand>
</feature>
<dbReference type="EMBL" id="CP001734">
    <property type="protein sequence ID" value="ACV69779.1"/>
    <property type="molecule type" value="Genomic_DNA"/>
</dbReference>
<comment type="cofactor">
    <cofactor evidence="3">
        <name>FMN</name>
        <dbReference type="ChEBI" id="CHEBI:58210"/>
    </cofactor>
    <text evidence="3">Binds 1 FMN per subunit.</text>
</comment>
<comment type="catalytic activity">
    <reaction evidence="3 4">
        <text>N-[(R)-4-phosphopantothenoyl]-L-cysteine + H(+) = (R)-4'-phosphopantetheine + CO2</text>
        <dbReference type="Rhea" id="RHEA:16793"/>
        <dbReference type="ChEBI" id="CHEBI:15378"/>
        <dbReference type="ChEBI" id="CHEBI:16526"/>
        <dbReference type="ChEBI" id="CHEBI:59458"/>
        <dbReference type="ChEBI" id="CHEBI:61723"/>
        <dbReference type="EC" id="4.1.1.36"/>
    </reaction>
</comment>
<keyword evidence="1 3" id="KW-0210">Decarboxylase</keyword>
<dbReference type="GO" id="GO:0004632">
    <property type="term" value="F:phosphopantothenate--cysteine ligase activity"/>
    <property type="evidence" value="ECO:0007669"/>
    <property type="project" value="UniProtKB-UniRule"/>
</dbReference>
<comment type="similarity">
    <text evidence="3 4">In the C-terminal section; belongs to the PPC synthetase family.</text>
</comment>
<evidence type="ECO:0000256" key="1">
    <source>
        <dbReference type="ARBA" id="ARBA00022793"/>
    </source>
</evidence>
<organism evidence="7 8">
    <name type="scientific">Desulfohalobium retbaense (strain ATCC 49708 / DSM 5692 / JCM 16813 / HR100)</name>
    <dbReference type="NCBI Taxonomy" id="485915"/>
    <lineage>
        <taxon>Bacteria</taxon>
        <taxon>Pseudomonadati</taxon>
        <taxon>Thermodesulfobacteriota</taxon>
        <taxon>Desulfovibrionia</taxon>
        <taxon>Desulfovibrionales</taxon>
        <taxon>Desulfohalobiaceae</taxon>
        <taxon>Desulfohalobium</taxon>
    </lineage>
</organism>
<dbReference type="GO" id="GO:0015941">
    <property type="term" value="P:pantothenate catabolic process"/>
    <property type="evidence" value="ECO:0007669"/>
    <property type="project" value="InterPro"/>
</dbReference>
<evidence type="ECO:0000259" key="6">
    <source>
        <dbReference type="Pfam" id="PF04127"/>
    </source>
</evidence>
<dbReference type="Gene3D" id="3.40.50.10300">
    <property type="entry name" value="CoaB-like"/>
    <property type="match status" value="1"/>
</dbReference>
<dbReference type="UniPathway" id="UPA00241">
    <property type="reaction ID" value="UER00353"/>
</dbReference>
<feature type="binding site" evidence="3">
    <location>
        <position position="350"/>
    </location>
    <ligand>
        <name>CTP</name>
        <dbReference type="ChEBI" id="CHEBI:37563"/>
    </ligand>
</feature>
<comment type="similarity">
    <text evidence="3 4">In the N-terminal section; belongs to the HFCD (homo-oligomeric flavin containing Cys decarboxylase) superfamily.</text>
</comment>
<sequence length="405" mass="44362">MDFPYQFSLSRHRRLHLAVCGSIAAYKALDLLRLWRRMGLHVGVTLTAAARHFITPLSFEALDAHPVYSDLFVGQEALYGHLEPGQNGDVFVVAPATANALAKLAHGLADDMFSCQALSFPGPFVLAPAMNPKLWNAPATQENITRLRDRGVSIVPPDTGLVACGEEGTGKLADPLAITSSILKALAPQDLAGRKILVTLGPTREFWDPVRFWSNPSTGRMGAAVATAAWLRGAQVHVVQGPCPAWLPPGIQVDSVTSAQEMYERSLSLWPSMDMACLTAAVCDFRPHNQRQQKFKKEAGEQGLDIAFAPNPDILQTLGSRKTPQQRLIGFAAETSDAIQSIAEEKLRRKQLDLILANRIDRTDAGFASATNHVVAVDAHGRHEQWPLMDKGDIAWRIWDWILAM</sequence>
<dbReference type="AlphaFoldDB" id="C8X5T2"/>
<dbReference type="InterPro" id="IPR007085">
    <property type="entry name" value="DNA/pantothenate-metab_flavo_C"/>
</dbReference>
<feature type="active site" description="Proton donor" evidence="3">
    <location>
        <position position="164"/>
    </location>
</feature>
<dbReference type="Pfam" id="PF04127">
    <property type="entry name" value="DFP"/>
    <property type="match status" value="1"/>
</dbReference>
<comment type="function">
    <text evidence="3">Catalyzes two sequential steps in the biosynthesis of coenzyme A. In the first step cysteine is conjugated to 4'-phosphopantothenate to form 4-phosphopantothenoylcysteine. In the second step the latter compound is decarboxylated to form 4'-phosphopantotheine.</text>
</comment>
<gene>
    <name evidence="3" type="primary">coaBC</name>
    <name evidence="7" type="ordered locus">Dret_2497</name>
</gene>
<accession>C8X5T2</accession>
<reference evidence="8" key="1">
    <citation type="submission" date="2009-09" db="EMBL/GenBank/DDBJ databases">
        <title>The complete chromosome of Desulfohalobium retbaense DSM 5692.</title>
        <authorList>
            <consortium name="US DOE Joint Genome Institute (JGI-PGF)"/>
            <person name="Lucas S."/>
            <person name="Copeland A."/>
            <person name="Lapidus A."/>
            <person name="Glavina del Rio T."/>
            <person name="Dalin E."/>
            <person name="Tice H."/>
            <person name="Bruce D."/>
            <person name="Goodwin L."/>
            <person name="Pitluck S."/>
            <person name="Kyrpides N."/>
            <person name="Mavromatis K."/>
            <person name="Ivanova N."/>
            <person name="Mikhailova N."/>
            <person name="Munk A.C."/>
            <person name="Brettin T."/>
            <person name="Detter J.C."/>
            <person name="Han C."/>
            <person name="Tapia R."/>
            <person name="Larimer F."/>
            <person name="Land M."/>
            <person name="Hauser L."/>
            <person name="Markowitz V."/>
            <person name="Cheng J.-F."/>
            <person name="Hugenholtz P."/>
            <person name="Woyke T."/>
            <person name="Wu D."/>
            <person name="Spring S."/>
            <person name="Klenk H.-P."/>
            <person name="Eisen J.A."/>
        </authorList>
    </citation>
    <scope>NUCLEOTIDE SEQUENCE [LARGE SCALE GENOMIC DNA]</scope>
    <source>
        <strain evidence="8">DSM 5692</strain>
    </source>
</reference>
<feature type="binding site" evidence="3">
    <location>
        <position position="284"/>
    </location>
    <ligand>
        <name>CTP</name>
        <dbReference type="ChEBI" id="CHEBI:37563"/>
    </ligand>
</feature>
<proteinExistence type="inferred from homology"/>
<comment type="pathway">
    <text evidence="3 4">Cofactor biosynthesis; coenzyme A biosynthesis; CoA from (R)-pantothenate: step 2/5.</text>
</comment>
<dbReference type="GO" id="GO:0010181">
    <property type="term" value="F:FMN binding"/>
    <property type="evidence" value="ECO:0007669"/>
    <property type="project" value="UniProtKB-UniRule"/>
</dbReference>
<dbReference type="HOGENOM" id="CLU_033319_0_1_7"/>
<evidence type="ECO:0000256" key="2">
    <source>
        <dbReference type="ARBA" id="ARBA00023239"/>
    </source>
</evidence>
<feature type="region of interest" description="Phosphopantothenate--cysteine ligase" evidence="3">
    <location>
        <begin position="196"/>
        <end position="405"/>
    </location>
</feature>
<dbReference type="GO" id="GO:0071513">
    <property type="term" value="C:phosphopantothenoylcysteine decarboxylase complex"/>
    <property type="evidence" value="ECO:0007669"/>
    <property type="project" value="TreeGrafter"/>
</dbReference>
<dbReference type="STRING" id="485915.Dret_2497"/>
<dbReference type="InterPro" id="IPR005252">
    <property type="entry name" value="CoaBC"/>
</dbReference>
<dbReference type="eggNOG" id="COG0452">
    <property type="taxonomic scope" value="Bacteria"/>
</dbReference>
<dbReference type="Pfam" id="PF02441">
    <property type="entry name" value="Flavoprotein"/>
    <property type="match status" value="1"/>
</dbReference>
<comment type="cofactor">
    <cofactor evidence="3">
        <name>Mg(2+)</name>
        <dbReference type="ChEBI" id="CHEBI:18420"/>
    </cofactor>
</comment>
<dbReference type="GO" id="GO:0046872">
    <property type="term" value="F:metal ion binding"/>
    <property type="evidence" value="ECO:0007669"/>
    <property type="project" value="UniProtKB-KW"/>
</dbReference>
<dbReference type="Gene3D" id="3.40.50.1950">
    <property type="entry name" value="Flavin prenyltransferase-like"/>
    <property type="match status" value="1"/>
</dbReference>
<protein>
    <recommendedName>
        <fullName evidence="3">Coenzyme A biosynthesis bifunctional protein CoaBC</fullName>
    </recommendedName>
    <alternativeName>
        <fullName evidence="3">DNA/pantothenate metabolism flavoprotein</fullName>
    </alternativeName>
    <alternativeName>
        <fullName evidence="3">Phosphopantothenoylcysteine synthetase/decarboxylase</fullName>
        <shortName evidence="3">PPCS-PPCDC</shortName>
    </alternativeName>
    <domain>
        <recommendedName>
            <fullName evidence="3">Phosphopantothenoylcysteine decarboxylase</fullName>
            <shortName evidence="3">PPC decarboxylase</shortName>
            <shortName evidence="3">PPC-DC</shortName>
            <ecNumber evidence="3">4.1.1.36</ecNumber>
        </recommendedName>
        <alternativeName>
            <fullName evidence="3">CoaC</fullName>
        </alternativeName>
    </domain>
    <domain>
        <recommendedName>
            <fullName evidence="3">Phosphopantothenate--cysteine ligase</fullName>
            <ecNumber evidence="3">6.3.2.5</ecNumber>
        </recommendedName>
        <alternativeName>
            <fullName evidence="3">CoaB</fullName>
        </alternativeName>
        <alternativeName>
            <fullName evidence="3">Phosphopantothenoylcysteine synthetase</fullName>
            <shortName evidence="3">PPC synthetase</shortName>
            <shortName evidence="3">PPC-S</shortName>
        </alternativeName>
    </domain>
</protein>
<comment type="function">
    <text evidence="4">Catalyzes two steps in the biosynthesis of coenzyme A. In the first step cysteine is conjugated to 4'-phosphopantothenate to form 4-phosphopantothenoylcysteine, in the latter compound is decarboxylated to form 4'-phosphopantotheine.</text>
</comment>
<keyword evidence="8" id="KW-1185">Reference proteome</keyword>
<reference evidence="7 8" key="2">
    <citation type="journal article" date="2010" name="Stand. Genomic Sci.">
        <title>Complete genome sequence of Desulfohalobium retbaense type strain (HR(100)).</title>
        <authorList>
            <person name="Spring S."/>
            <person name="Nolan M."/>
            <person name="Lapidus A."/>
            <person name="Glavina Del Rio T."/>
            <person name="Copeland A."/>
            <person name="Tice H."/>
            <person name="Cheng J.F."/>
            <person name="Lucas S."/>
            <person name="Land M."/>
            <person name="Chen F."/>
            <person name="Bruce D."/>
            <person name="Goodwin L."/>
            <person name="Pitluck S."/>
            <person name="Ivanova N."/>
            <person name="Mavromatis K."/>
            <person name="Mikhailova N."/>
            <person name="Pati A."/>
            <person name="Chen A."/>
            <person name="Palaniappan K."/>
            <person name="Hauser L."/>
            <person name="Chang Y.J."/>
            <person name="Jeffries C.D."/>
            <person name="Munk C."/>
            <person name="Kiss H."/>
            <person name="Chain P."/>
            <person name="Han C."/>
            <person name="Brettin T."/>
            <person name="Detter J.C."/>
            <person name="Schuler E."/>
            <person name="Goker M."/>
            <person name="Rohde M."/>
            <person name="Bristow J."/>
            <person name="Eisen J.A."/>
            <person name="Markowitz V."/>
            <person name="Hugenholtz P."/>
            <person name="Kyrpides N.C."/>
            <person name="Klenk H.P."/>
        </authorList>
    </citation>
    <scope>NUCLEOTIDE SEQUENCE [LARGE SCALE GENOMIC DNA]</scope>
    <source>
        <strain evidence="7 8">DSM 5692</strain>
    </source>
</reference>
<evidence type="ECO:0000313" key="7">
    <source>
        <dbReference type="EMBL" id="ACV69779.1"/>
    </source>
</evidence>
<comment type="caution">
    <text evidence="3">Lacks conserved residue(s) required for the propagation of feature annotation.</text>
</comment>
<dbReference type="SUPFAM" id="SSF52507">
    <property type="entry name" value="Homo-oligomeric flavin-containing Cys decarboxylases, HFCD"/>
    <property type="match status" value="1"/>
</dbReference>
<dbReference type="InterPro" id="IPR035929">
    <property type="entry name" value="CoaB-like_sf"/>
</dbReference>
<dbReference type="InterPro" id="IPR036551">
    <property type="entry name" value="Flavin_trans-like"/>
</dbReference>
<dbReference type="PANTHER" id="PTHR14359">
    <property type="entry name" value="HOMO-OLIGOMERIC FLAVIN CONTAINING CYS DECARBOXYLASE FAMILY"/>
    <property type="match status" value="1"/>
</dbReference>
<keyword evidence="2 3" id="KW-0456">Lyase</keyword>
<evidence type="ECO:0000256" key="3">
    <source>
        <dbReference type="HAMAP-Rule" id="MF_02225"/>
    </source>
</evidence>
<dbReference type="PANTHER" id="PTHR14359:SF6">
    <property type="entry name" value="PHOSPHOPANTOTHENOYLCYSTEINE DECARBOXYLASE"/>
    <property type="match status" value="1"/>
</dbReference>
<evidence type="ECO:0000259" key="5">
    <source>
        <dbReference type="Pfam" id="PF02441"/>
    </source>
</evidence>
<dbReference type="HAMAP" id="MF_02225">
    <property type="entry name" value="CoaBC"/>
    <property type="match status" value="1"/>
</dbReference>
<dbReference type="GO" id="GO:0004633">
    <property type="term" value="F:phosphopantothenoylcysteine decarboxylase activity"/>
    <property type="evidence" value="ECO:0007669"/>
    <property type="project" value="UniProtKB-UniRule"/>
</dbReference>
<feature type="binding site" evidence="3">
    <location>
        <position position="346"/>
    </location>
    <ligand>
        <name>CTP</name>
        <dbReference type="ChEBI" id="CHEBI:37563"/>
    </ligand>
</feature>
<comment type="catalytic activity">
    <reaction evidence="3 4">
        <text>(R)-4'-phosphopantothenate + L-cysteine + CTP = N-[(R)-4-phosphopantothenoyl]-L-cysteine + CMP + diphosphate + H(+)</text>
        <dbReference type="Rhea" id="RHEA:19397"/>
        <dbReference type="ChEBI" id="CHEBI:10986"/>
        <dbReference type="ChEBI" id="CHEBI:15378"/>
        <dbReference type="ChEBI" id="CHEBI:33019"/>
        <dbReference type="ChEBI" id="CHEBI:35235"/>
        <dbReference type="ChEBI" id="CHEBI:37563"/>
        <dbReference type="ChEBI" id="CHEBI:59458"/>
        <dbReference type="ChEBI" id="CHEBI:60377"/>
        <dbReference type="EC" id="6.3.2.5"/>
    </reaction>
</comment>
<feature type="domain" description="DNA/pantothenate metabolism flavoprotein C-terminal" evidence="6">
    <location>
        <begin position="191"/>
        <end position="404"/>
    </location>
</feature>
<dbReference type="EC" id="6.3.2.5" evidence="3"/>
<dbReference type="SUPFAM" id="SSF102645">
    <property type="entry name" value="CoaB-like"/>
    <property type="match status" value="1"/>
</dbReference>
<keyword evidence="3 4" id="KW-0285">Flavoprotein</keyword>
<dbReference type="InterPro" id="IPR003382">
    <property type="entry name" value="Flavoprotein"/>
</dbReference>
<comment type="pathway">
    <text evidence="3 4">Cofactor biosynthesis; coenzyme A biosynthesis; CoA from (R)-pantothenate: step 3/5.</text>
</comment>
<dbReference type="OrthoDB" id="9802554at2"/>
<dbReference type="NCBIfam" id="TIGR00521">
    <property type="entry name" value="coaBC_dfp"/>
    <property type="match status" value="1"/>
</dbReference>
<keyword evidence="3 4" id="KW-0288">FMN</keyword>
<keyword evidence="3" id="KW-0479">Metal-binding</keyword>
<dbReference type="RefSeq" id="WP_015752913.1">
    <property type="nucleotide sequence ID" value="NC_013223.1"/>
</dbReference>
<feature type="binding site" evidence="3">
    <location>
        <position position="331"/>
    </location>
    <ligand>
        <name>CTP</name>
        <dbReference type="ChEBI" id="CHEBI:37563"/>
    </ligand>
</feature>
<dbReference type="EC" id="4.1.1.36" evidence="3"/>
<feature type="region of interest" description="Phosphopantothenoylcysteine decarboxylase" evidence="3">
    <location>
        <begin position="1"/>
        <end position="195"/>
    </location>
</feature>
<feature type="binding site" evidence="3">
    <location>
        <position position="294"/>
    </location>
    <ligand>
        <name>CTP</name>
        <dbReference type="ChEBI" id="CHEBI:37563"/>
    </ligand>
</feature>
<dbReference type="KEGG" id="drt:Dret_2497"/>